<feature type="transmembrane region" description="Helical" evidence="1">
    <location>
        <begin position="511"/>
        <end position="530"/>
    </location>
</feature>
<protein>
    <submittedName>
        <fullName evidence="2">Multidrug resistance protein MdtC</fullName>
    </submittedName>
</protein>
<keyword evidence="1" id="KW-1133">Transmembrane helix</keyword>
<dbReference type="SUPFAM" id="SSF82714">
    <property type="entry name" value="Multidrug efflux transporter AcrB TolC docking domain, DN and DC subdomains"/>
    <property type="match status" value="2"/>
</dbReference>
<dbReference type="PRINTS" id="PR00702">
    <property type="entry name" value="ACRIFLAVINRP"/>
</dbReference>
<evidence type="ECO:0000313" key="2">
    <source>
        <dbReference type="EMBL" id="MPL79018.1"/>
    </source>
</evidence>
<accession>A0A644UJ27</accession>
<feature type="transmembrane region" description="Helical" evidence="1">
    <location>
        <begin position="472"/>
        <end position="499"/>
    </location>
</feature>
<dbReference type="Pfam" id="PF00873">
    <property type="entry name" value="ACR_tran"/>
    <property type="match status" value="1"/>
</dbReference>
<dbReference type="GO" id="GO:0042910">
    <property type="term" value="F:xenobiotic transmembrane transporter activity"/>
    <property type="evidence" value="ECO:0007669"/>
    <property type="project" value="TreeGrafter"/>
</dbReference>
<feature type="transmembrane region" description="Helical" evidence="1">
    <location>
        <begin position="963"/>
        <end position="981"/>
    </location>
</feature>
<feature type="transmembrane region" description="Helical" evidence="1">
    <location>
        <begin position="987"/>
        <end position="1015"/>
    </location>
</feature>
<dbReference type="InterPro" id="IPR001036">
    <property type="entry name" value="Acrflvin-R"/>
</dbReference>
<feature type="transmembrane region" description="Helical" evidence="1">
    <location>
        <begin position="21"/>
        <end position="39"/>
    </location>
</feature>
<dbReference type="Gene3D" id="3.30.70.1440">
    <property type="entry name" value="Multidrug efflux transporter AcrB pore domain"/>
    <property type="match status" value="1"/>
</dbReference>
<feature type="transmembrane region" description="Helical" evidence="1">
    <location>
        <begin position="1053"/>
        <end position="1073"/>
    </location>
</feature>
<dbReference type="PANTHER" id="PTHR32063">
    <property type="match status" value="1"/>
</dbReference>
<gene>
    <name evidence="2" type="primary">mdtC_8</name>
    <name evidence="2" type="ORF">SDC9_24891</name>
</gene>
<feature type="transmembrane region" description="Helical" evidence="1">
    <location>
        <begin position="437"/>
        <end position="460"/>
    </location>
</feature>
<organism evidence="2">
    <name type="scientific">bioreactor metagenome</name>
    <dbReference type="NCBI Taxonomy" id="1076179"/>
    <lineage>
        <taxon>unclassified sequences</taxon>
        <taxon>metagenomes</taxon>
        <taxon>ecological metagenomes</taxon>
    </lineage>
</organism>
<dbReference type="SUPFAM" id="SSF82693">
    <property type="entry name" value="Multidrug efflux transporter AcrB pore domain, PN1, PN2, PC1 and PC2 subdomains"/>
    <property type="match status" value="2"/>
</dbReference>
<dbReference type="PANTHER" id="PTHR32063:SF0">
    <property type="entry name" value="SWARMING MOTILITY PROTEIN SWRC"/>
    <property type="match status" value="1"/>
</dbReference>
<reference evidence="2" key="1">
    <citation type="submission" date="2019-08" db="EMBL/GenBank/DDBJ databases">
        <authorList>
            <person name="Kucharzyk K."/>
            <person name="Murdoch R.W."/>
            <person name="Higgins S."/>
            <person name="Loffler F."/>
        </authorList>
    </citation>
    <scope>NUCLEOTIDE SEQUENCE</scope>
</reference>
<sequence>MSEQNSKPRDFGITTWALRNKNTVFLLMSILMFFGIYSYTSLPKELFPDIVIPTVMVQTIYPGNPPVDIENLITRQLEKELESVDGIKELSSISSQDVSNIFVEFNTDVDIKTALQDVKDAVDKAKKDLPSDLLEDPMVTDIDFTEFPIININLSGDYSINELKTYAEYLEDEIETFQEVSKVEIKGVTEKEIKVQVDQHKLDAVELSFGDIESAIKNENVSMSGGDVRVGRDRRALRIAGEFTSVEEIAGIIIKHEDGNIVYLRDVADVSFGFEDPDSYARLNRQPVVSLQVVKKGGENLLNATKKVFNLLDEARASKAIPQDLVITITNDQSEEIRNQLSNLENSMIMGIIFVIGILFFFLGTRNSLFVALSIPLSMFISFMVMGLMDFRINMMVLFSLILALGMLVDNAIVVIENFHRFTDELGLKPFEAARRAVGEIAVPVITSTATTLAAFFPLIFWDSIMGEFMKYLPLTLVITLTASLFSALVIIPVVAMVFYKKEDINDRPEVRRTLIVAGAMTGVAIPLYITGLNTPANLLVLFALIGIANLLFLNRLARWFQTVLLVWVENLYAKTLAFALKRRNALWVFTGSFVLMFLTMGFYFGSNPKVVFFPSGETKYINILAELPLGTDIDFTDSLMNVIENDVDRILAPEKQIIKSVLTNVGSGAFGENEGFSGRGGGPNRGLITVTFLDYKDRSGINTDVLLKRLSDSLLGVYPGVVMTIEKQNEGPPVGKAINIEVSGKDFNKLLDITDEAINRMNASRIPGIEGLQIDLDLGQPELNVTIDREKARRFGLSTGQIASTIRTAVFGSEVSKFKMGEDDYPIQLRMKDEYRYNVASVLNQRITFRDQATGKIVQVPVSAVADVSLSSTYGSVLRKDRNRVITIWSNVIEGYNATEINNQLKPILADMDFPEGYNYRFTGEQEEQAESMAFLIRALLIAVAVILLILVGQFNSVVKPFIILISVLLSTIGVFGGLATFGMDFVVIMTGVGIVSLAGVVVNNAIVLIDYIGLLKANKKTEMGIDLSDDLPVKESIACVIEAGRTRLRPVLLTAVTTILGLIPLAVGLNIDFEGLFSRFDPDIYFGGDNAIFWGPLSWTVIFGLTFATFLTLVVVPSTYHLFYMVRLKARAIIKK</sequence>
<feature type="transmembrane region" description="Helical" evidence="1">
    <location>
        <begin position="395"/>
        <end position="416"/>
    </location>
</feature>
<name>A0A644UJ27_9ZZZZ</name>
<dbReference type="AlphaFoldDB" id="A0A644UJ27"/>
<comment type="caution">
    <text evidence="2">The sequence shown here is derived from an EMBL/GenBank/DDBJ whole genome shotgun (WGS) entry which is preliminary data.</text>
</comment>
<proteinExistence type="predicted"/>
<feature type="transmembrane region" description="Helical" evidence="1">
    <location>
        <begin position="370"/>
        <end position="389"/>
    </location>
</feature>
<dbReference type="Gene3D" id="1.20.1640.10">
    <property type="entry name" value="Multidrug efflux transporter AcrB transmembrane domain"/>
    <property type="match status" value="2"/>
</dbReference>
<dbReference type="Gene3D" id="3.30.70.1430">
    <property type="entry name" value="Multidrug efflux transporter AcrB pore domain"/>
    <property type="match status" value="2"/>
</dbReference>
<feature type="transmembrane region" description="Helical" evidence="1">
    <location>
        <begin position="936"/>
        <end position="956"/>
    </location>
</feature>
<dbReference type="InterPro" id="IPR027463">
    <property type="entry name" value="AcrB_DN_DC_subdom"/>
</dbReference>
<feature type="transmembrane region" description="Helical" evidence="1">
    <location>
        <begin position="1093"/>
        <end position="1118"/>
    </location>
</feature>
<feature type="transmembrane region" description="Helical" evidence="1">
    <location>
        <begin position="347"/>
        <end position="363"/>
    </location>
</feature>
<keyword evidence="1" id="KW-0472">Membrane</keyword>
<dbReference type="EMBL" id="VSSQ01000122">
    <property type="protein sequence ID" value="MPL79018.1"/>
    <property type="molecule type" value="Genomic_DNA"/>
</dbReference>
<dbReference type="Gene3D" id="3.30.70.1320">
    <property type="entry name" value="Multidrug efflux transporter AcrB pore domain like"/>
    <property type="match status" value="1"/>
</dbReference>
<dbReference type="GO" id="GO:0005886">
    <property type="term" value="C:plasma membrane"/>
    <property type="evidence" value="ECO:0007669"/>
    <property type="project" value="TreeGrafter"/>
</dbReference>
<dbReference type="SUPFAM" id="SSF82866">
    <property type="entry name" value="Multidrug efflux transporter AcrB transmembrane domain"/>
    <property type="match status" value="2"/>
</dbReference>
<evidence type="ECO:0000256" key="1">
    <source>
        <dbReference type="SAM" id="Phobius"/>
    </source>
</evidence>
<feature type="transmembrane region" description="Helical" evidence="1">
    <location>
        <begin position="585"/>
        <end position="606"/>
    </location>
</feature>
<keyword evidence="1" id="KW-0812">Transmembrane</keyword>
<dbReference type="Gene3D" id="3.30.2090.10">
    <property type="entry name" value="Multidrug efflux transporter AcrB TolC docking domain, DN and DC subdomains"/>
    <property type="match status" value="2"/>
</dbReference>
<feature type="transmembrane region" description="Helical" evidence="1">
    <location>
        <begin position="536"/>
        <end position="554"/>
    </location>
</feature>